<keyword evidence="2" id="KW-1003">Cell membrane</keyword>
<dbReference type="CDD" id="cd18774">
    <property type="entry name" value="PDC2_HK_sensor"/>
    <property type="match status" value="1"/>
</dbReference>
<dbReference type="InterPro" id="IPR000160">
    <property type="entry name" value="GGDEF_dom"/>
</dbReference>
<evidence type="ECO:0000256" key="5">
    <source>
        <dbReference type="ARBA" id="ARBA00023136"/>
    </source>
</evidence>
<organism evidence="11 12">
    <name type="scientific">Malaciobacter molluscorum LMG 25693</name>
    <dbReference type="NCBI Taxonomy" id="870501"/>
    <lineage>
        <taxon>Bacteria</taxon>
        <taxon>Pseudomonadati</taxon>
        <taxon>Campylobacterota</taxon>
        <taxon>Epsilonproteobacteria</taxon>
        <taxon>Campylobacterales</taxon>
        <taxon>Arcobacteraceae</taxon>
        <taxon>Malaciobacter</taxon>
    </lineage>
</organism>
<dbReference type="Pfam" id="PF08269">
    <property type="entry name" value="dCache_2"/>
    <property type="match status" value="1"/>
</dbReference>
<evidence type="ECO:0000256" key="1">
    <source>
        <dbReference type="ARBA" id="ARBA00004651"/>
    </source>
</evidence>
<protein>
    <recommendedName>
        <fullName evidence="13">Diguanylate cyclase</fullName>
    </recommendedName>
</protein>
<feature type="domain" description="PAS" evidence="7">
    <location>
        <begin position="441"/>
        <end position="510"/>
    </location>
</feature>
<evidence type="ECO:0000259" key="8">
    <source>
        <dbReference type="PROSITE" id="PS50113"/>
    </source>
</evidence>
<dbReference type="GO" id="GO:0071111">
    <property type="term" value="F:cyclic-guanylate-specific phosphodiesterase activity"/>
    <property type="evidence" value="ECO:0007669"/>
    <property type="project" value="InterPro"/>
</dbReference>
<dbReference type="PANTHER" id="PTHR33121">
    <property type="entry name" value="CYCLIC DI-GMP PHOSPHODIESTERASE PDEF"/>
    <property type="match status" value="1"/>
</dbReference>
<dbReference type="AlphaFoldDB" id="A0A2G1DKH2"/>
<dbReference type="InterPro" id="IPR043128">
    <property type="entry name" value="Rev_trsase/Diguanyl_cyclase"/>
</dbReference>
<dbReference type="InterPro" id="IPR013655">
    <property type="entry name" value="PAS_fold_3"/>
</dbReference>
<dbReference type="Gene3D" id="3.20.20.450">
    <property type="entry name" value="EAL domain"/>
    <property type="match status" value="1"/>
</dbReference>
<dbReference type="SMART" id="SM00086">
    <property type="entry name" value="PAC"/>
    <property type="match status" value="1"/>
</dbReference>
<dbReference type="Gene3D" id="3.30.450.20">
    <property type="entry name" value="PAS domain"/>
    <property type="match status" value="3"/>
</dbReference>
<dbReference type="Proteomes" id="UP000221222">
    <property type="component" value="Unassembled WGS sequence"/>
</dbReference>
<dbReference type="SUPFAM" id="SSF141868">
    <property type="entry name" value="EAL domain-like"/>
    <property type="match status" value="1"/>
</dbReference>
<evidence type="ECO:0000256" key="3">
    <source>
        <dbReference type="ARBA" id="ARBA00022692"/>
    </source>
</evidence>
<dbReference type="GO" id="GO:0005886">
    <property type="term" value="C:plasma membrane"/>
    <property type="evidence" value="ECO:0007669"/>
    <property type="project" value="UniProtKB-SubCell"/>
</dbReference>
<dbReference type="CDD" id="cd00130">
    <property type="entry name" value="PAS"/>
    <property type="match status" value="1"/>
</dbReference>
<dbReference type="Pfam" id="PF00563">
    <property type="entry name" value="EAL"/>
    <property type="match status" value="1"/>
</dbReference>
<dbReference type="PROSITE" id="PS50887">
    <property type="entry name" value="GGDEF"/>
    <property type="match status" value="1"/>
</dbReference>
<dbReference type="InterPro" id="IPR029787">
    <property type="entry name" value="Nucleotide_cyclase"/>
</dbReference>
<evidence type="ECO:0000259" key="9">
    <source>
        <dbReference type="PROSITE" id="PS50883"/>
    </source>
</evidence>
<dbReference type="Pfam" id="PF08447">
    <property type="entry name" value="PAS_3"/>
    <property type="match status" value="1"/>
</dbReference>
<dbReference type="SMART" id="SM01049">
    <property type="entry name" value="Cache_2"/>
    <property type="match status" value="2"/>
</dbReference>
<evidence type="ECO:0000256" key="4">
    <source>
        <dbReference type="ARBA" id="ARBA00022989"/>
    </source>
</evidence>
<evidence type="ECO:0008006" key="13">
    <source>
        <dbReference type="Google" id="ProtNLM"/>
    </source>
</evidence>
<dbReference type="SMART" id="SM00052">
    <property type="entry name" value="EAL"/>
    <property type="match status" value="1"/>
</dbReference>
<feature type="transmembrane region" description="Helical" evidence="6">
    <location>
        <begin position="12"/>
        <end position="31"/>
    </location>
</feature>
<evidence type="ECO:0000313" key="12">
    <source>
        <dbReference type="Proteomes" id="UP000221222"/>
    </source>
</evidence>
<dbReference type="PROSITE" id="PS50883">
    <property type="entry name" value="EAL"/>
    <property type="match status" value="1"/>
</dbReference>
<accession>A0A2G1DKH2</accession>
<dbReference type="InterPro" id="IPR000014">
    <property type="entry name" value="PAS"/>
</dbReference>
<dbReference type="PANTHER" id="PTHR33121:SF79">
    <property type="entry name" value="CYCLIC DI-GMP PHOSPHODIESTERASE PDED-RELATED"/>
    <property type="match status" value="1"/>
</dbReference>
<feature type="domain" description="EAL" evidence="9">
    <location>
        <begin position="727"/>
        <end position="965"/>
    </location>
</feature>
<keyword evidence="4 6" id="KW-1133">Transmembrane helix</keyword>
<dbReference type="InterPro" id="IPR035919">
    <property type="entry name" value="EAL_sf"/>
</dbReference>
<dbReference type="InterPro" id="IPR035965">
    <property type="entry name" value="PAS-like_dom_sf"/>
</dbReference>
<proteinExistence type="predicted"/>
<keyword evidence="3 6" id="KW-0812">Transmembrane</keyword>
<dbReference type="CDD" id="cd01949">
    <property type="entry name" value="GGDEF"/>
    <property type="match status" value="1"/>
</dbReference>
<evidence type="ECO:0000259" key="10">
    <source>
        <dbReference type="PROSITE" id="PS50887"/>
    </source>
</evidence>
<keyword evidence="12" id="KW-1185">Reference proteome</keyword>
<feature type="transmembrane region" description="Helical" evidence="6">
    <location>
        <begin position="348"/>
        <end position="368"/>
    </location>
</feature>
<evidence type="ECO:0000259" key="7">
    <source>
        <dbReference type="PROSITE" id="PS50112"/>
    </source>
</evidence>
<keyword evidence="5 6" id="KW-0472">Membrane</keyword>
<dbReference type="PROSITE" id="PS50112">
    <property type="entry name" value="PAS"/>
    <property type="match status" value="1"/>
</dbReference>
<dbReference type="Gene3D" id="3.30.70.270">
    <property type="match status" value="1"/>
</dbReference>
<dbReference type="InterPro" id="IPR001610">
    <property type="entry name" value="PAC"/>
</dbReference>
<evidence type="ECO:0000256" key="2">
    <source>
        <dbReference type="ARBA" id="ARBA00022475"/>
    </source>
</evidence>
<dbReference type="InterPro" id="IPR000700">
    <property type="entry name" value="PAS-assoc_C"/>
</dbReference>
<dbReference type="SUPFAM" id="SSF55785">
    <property type="entry name" value="PYP-like sensor domain (PAS domain)"/>
    <property type="match status" value="1"/>
</dbReference>
<dbReference type="SMART" id="SM00267">
    <property type="entry name" value="GGDEF"/>
    <property type="match status" value="1"/>
</dbReference>
<dbReference type="NCBIfam" id="TIGR00254">
    <property type="entry name" value="GGDEF"/>
    <property type="match status" value="1"/>
</dbReference>
<dbReference type="CDD" id="cd01948">
    <property type="entry name" value="EAL"/>
    <property type="match status" value="1"/>
</dbReference>
<dbReference type="EMBL" id="NXFY01000002">
    <property type="protein sequence ID" value="PHO19023.1"/>
    <property type="molecule type" value="Genomic_DNA"/>
</dbReference>
<dbReference type="PROSITE" id="PS50113">
    <property type="entry name" value="PAC"/>
    <property type="match status" value="1"/>
</dbReference>
<dbReference type="InterPro" id="IPR050706">
    <property type="entry name" value="Cyclic-di-GMP_PDE-like"/>
</dbReference>
<evidence type="ECO:0000313" key="11">
    <source>
        <dbReference type="EMBL" id="PHO19023.1"/>
    </source>
</evidence>
<dbReference type="SUPFAM" id="SSF55073">
    <property type="entry name" value="Nucleotide cyclase"/>
    <property type="match status" value="1"/>
</dbReference>
<dbReference type="NCBIfam" id="TIGR00229">
    <property type="entry name" value="sensory_box"/>
    <property type="match status" value="1"/>
</dbReference>
<reference evidence="11 12" key="1">
    <citation type="submission" date="2017-09" db="EMBL/GenBank/DDBJ databases">
        <title>Arcobacter canalis sp. nov., a new species isolated from a water canal contaminated with urban sewage.</title>
        <authorList>
            <person name="Perez-Cataluna A."/>
            <person name="Salas-Masso N."/>
            <person name="Figueras M.J."/>
        </authorList>
    </citation>
    <scope>NUCLEOTIDE SEQUENCE [LARGE SCALE GENOMIC DNA]</scope>
    <source>
        <strain evidence="11 12">F98-3</strain>
    </source>
</reference>
<feature type="domain" description="GGDEF" evidence="10">
    <location>
        <begin position="588"/>
        <end position="717"/>
    </location>
</feature>
<evidence type="ECO:0000256" key="6">
    <source>
        <dbReference type="SAM" id="Phobius"/>
    </source>
</evidence>
<comment type="subcellular location">
    <subcellularLocation>
        <location evidence="1">Cell membrane</location>
        <topology evidence="1">Multi-pass membrane protein</topology>
    </subcellularLocation>
</comment>
<name>A0A2G1DKH2_9BACT</name>
<dbReference type="InterPro" id="IPR033480">
    <property type="entry name" value="sCache_2"/>
</dbReference>
<dbReference type="Pfam" id="PF00990">
    <property type="entry name" value="GGDEF"/>
    <property type="match status" value="1"/>
</dbReference>
<dbReference type="InterPro" id="IPR004010">
    <property type="entry name" value="Double_Cache_2"/>
</dbReference>
<dbReference type="InterPro" id="IPR001633">
    <property type="entry name" value="EAL_dom"/>
</dbReference>
<comment type="caution">
    <text evidence="11">The sequence shown here is derived from an EMBL/GenBank/DDBJ whole genome shotgun (WGS) entry which is preliminary data.</text>
</comment>
<sequence length="965" mass="113646">MGVVMTKKLSKVIFYLILIVSLFSIVIMKIFDFSYEYKLYKDNKNAIKEEYLEKQKLNLKIEVDKAISLIEYNYNKKEEFLNKSLKQKTYEGYNLALNLYNKYKHTKSKKQILELINSALSGIQFYDGYGYYFLIDFDGKVVFHGLNNEYNNSYKLKNYKDQNGKLILNEILEVAKKQKEGFVNWKFISPVSKKEEDKKGYIKVLEPFNMVLISSDYTSRIEKQLQKEAIDRIKNLSMFEDGYIFLLNYDGKVLADRYREDSEGKNYKTIKSIYEKSILNQIVQRLKNKNEDFLTYKWYKNKSKEKIEKLTYIKKFEKWNWIIGTGVYLDKMNALIEKQKEVLKTKTLYKLGYSLIVFFILFAFIIILTRKIFKDLDSSFLLFLDFFKHANTNNETINTDKINFLEFKELAIQANKMIKTKIQNEKELETKNKEVLINLSLLNEYKKAVDVSAIVSKTDPKGIITFANEKFCKISGYSRQELLGSKHNLVKHPDTKKEVYKDLWKTILDKRVWKGVLKNRAKNGNAYYVKSTIVPILDVDGKIKEFIAIRYDISDLISQEKRIRLQTTDILTGLSNRQKLLEDLDSYEHLILSVFNIQRFKEVNEYYGFEVGDKLLIEVAKLLNNMIHHKYLNLYKLQGDEFAILLTSNDMNLQEFKTLCQRIIDDVRRYEFNIDNNKIEVDFIAGISSERNYFINAEMAKNHAKIENKEIIVFDENRGIKNNLIENITWTKKLKNAIEDDRLVVFAQPIISNKNDKIEKYECLVRMIDTNGNVISPFHFLHVAKKAKLYNKLTQIMINKSFKYFSDKDEEFSINFTIEDILNKQTVQLLEDNLSKYKSISQRVILEIVEEEGIENYQEISDFIEKMKSLGCKIAIDDFGTGYSNFEYLMKLNVDIVKIDGSMIRYINQDLNAKIVTELIVSFTKKLNIKTVAEYVHSKEIHEIIKDMGIDYSQGFYLGEPKYIE</sequence>
<gene>
    <name evidence="11" type="ORF">CPU12_01895</name>
</gene>
<feature type="domain" description="PAC" evidence="8">
    <location>
        <begin position="511"/>
        <end position="565"/>
    </location>
</feature>